<sequence>MRRHLVVRRLGVWAAAVAAVLVLAWAAFVSPLLALDMREVSVTGQGSTIDVAQVQAVIGEEVGVPLPRIDTVALRQRLLELNGVRDASILRDWPHGLAVTLTSREPVAAAPVDDGFALVDADGVRVGTTPEPPEGLPVVEASLDDDQAPALVAALRVLAGLPAELADQVTQVSAATRDDVRTTLSSGQVIKWGSDDRVALKLAVVQALRQAAPDAQVFDVSSPDLPVTR</sequence>
<dbReference type="Gene3D" id="3.10.20.310">
    <property type="entry name" value="membrane protein fhac"/>
    <property type="match status" value="1"/>
</dbReference>
<dbReference type="InterPro" id="IPR034746">
    <property type="entry name" value="POTRA"/>
</dbReference>
<evidence type="ECO:0000256" key="2">
    <source>
        <dbReference type="ARBA" id="ARBA00022475"/>
    </source>
</evidence>
<accession>A0A4Q7M462</accession>
<dbReference type="PANTHER" id="PTHR37820:SF1">
    <property type="entry name" value="CELL DIVISION PROTEIN FTSQ"/>
    <property type="match status" value="1"/>
</dbReference>
<dbReference type="AlphaFoldDB" id="A0A4Q7M462"/>
<evidence type="ECO:0000313" key="10">
    <source>
        <dbReference type="Proteomes" id="UP000293852"/>
    </source>
</evidence>
<dbReference type="EMBL" id="SGWX01000001">
    <property type="protein sequence ID" value="RZS61288.1"/>
    <property type="molecule type" value="Genomic_DNA"/>
</dbReference>
<dbReference type="Pfam" id="PF03799">
    <property type="entry name" value="FtsQ_DivIB_C"/>
    <property type="match status" value="1"/>
</dbReference>
<dbReference type="RefSeq" id="WP_242607884.1">
    <property type="nucleotide sequence ID" value="NZ_SGWX01000001.1"/>
</dbReference>
<comment type="caution">
    <text evidence="9">The sequence shown here is derived from an EMBL/GenBank/DDBJ whole genome shotgun (WGS) entry which is preliminary data.</text>
</comment>
<keyword evidence="7" id="KW-0131">Cell cycle</keyword>
<keyword evidence="10" id="KW-1185">Reference proteome</keyword>
<proteinExistence type="predicted"/>
<keyword evidence="6" id="KW-0472">Membrane</keyword>
<dbReference type="GO" id="GO:0051301">
    <property type="term" value="P:cell division"/>
    <property type="evidence" value="ECO:0007669"/>
    <property type="project" value="UniProtKB-KW"/>
</dbReference>
<evidence type="ECO:0000256" key="3">
    <source>
        <dbReference type="ARBA" id="ARBA00022618"/>
    </source>
</evidence>
<name>A0A4Q7M462_9MICO</name>
<dbReference type="InterPro" id="IPR005548">
    <property type="entry name" value="Cell_div_FtsQ/DivIB_C"/>
</dbReference>
<evidence type="ECO:0000256" key="5">
    <source>
        <dbReference type="ARBA" id="ARBA00022989"/>
    </source>
</evidence>
<gene>
    <name evidence="9" type="ORF">EV386_1585</name>
</gene>
<comment type="subcellular location">
    <subcellularLocation>
        <location evidence="1">Membrane</location>
    </subcellularLocation>
</comment>
<dbReference type="PANTHER" id="PTHR37820">
    <property type="entry name" value="CELL DIVISION PROTEIN DIVIB"/>
    <property type="match status" value="1"/>
</dbReference>
<dbReference type="PROSITE" id="PS51779">
    <property type="entry name" value="POTRA"/>
    <property type="match status" value="1"/>
</dbReference>
<keyword evidence="2" id="KW-1003">Cell membrane</keyword>
<dbReference type="InterPro" id="IPR050487">
    <property type="entry name" value="FtsQ_DivIB"/>
</dbReference>
<feature type="domain" description="POTRA" evidence="8">
    <location>
        <begin position="35"/>
        <end position="104"/>
    </location>
</feature>
<evidence type="ECO:0000256" key="7">
    <source>
        <dbReference type="ARBA" id="ARBA00023306"/>
    </source>
</evidence>
<evidence type="ECO:0000259" key="8">
    <source>
        <dbReference type="PROSITE" id="PS51779"/>
    </source>
</evidence>
<dbReference type="GO" id="GO:0005886">
    <property type="term" value="C:plasma membrane"/>
    <property type="evidence" value="ECO:0007669"/>
    <property type="project" value="TreeGrafter"/>
</dbReference>
<dbReference type="InterPro" id="IPR013685">
    <property type="entry name" value="POTRA_FtsQ_type"/>
</dbReference>
<evidence type="ECO:0000256" key="6">
    <source>
        <dbReference type="ARBA" id="ARBA00023136"/>
    </source>
</evidence>
<protein>
    <submittedName>
        <fullName evidence="9">Cell division protein FtsQ</fullName>
    </submittedName>
</protein>
<keyword evidence="3 9" id="KW-0132">Cell division</keyword>
<evidence type="ECO:0000256" key="1">
    <source>
        <dbReference type="ARBA" id="ARBA00004370"/>
    </source>
</evidence>
<dbReference type="Pfam" id="PF08478">
    <property type="entry name" value="POTRA_1"/>
    <property type="match status" value="1"/>
</dbReference>
<evidence type="ECO:0000256" key="4">
    <source>
        <dbReference type="ARBA" id="ARBA00022692"/>
    </source>
</evidence>
<dbReference type="Proteomes" id="UP000293852">
    <property type="component" value="Unassembled WGS sequence"/>
</dbReference>
<reference evidence="9 10" key="1">
    <citation type="submission" date="2019-02" db="EMBL/GenBank/DDBJ databases">
        <title>Sequencing the genomes of 1000 actinobacteria strains.</title>
        <authorList>
            <person name="Klenk H.-P."/>
        </authorList>
    </citation>
    <scope>NUCLEOTIDE SEQUENCE [LARGE SCALE GENOMIC DNA]</scope>
    <source>
        <strain evidence="9 10">DSM 16932</strain>
    </source>
</reference>
<keyword evidence="5" id="KW-1133">Transmembrane helix</keyword>
<keyword evidence="4" id="KW-0812">Transmembrane</keyword>
<organism evidence="9 10">
    <name type="scientific">Xylanimonas ulmi</name>
    <dbReference type="NCBI Taxonomy" id="228973"/>
    <lineage>
        <taxon>Bacteria</taxon>
        <taxon>Bacillati</taxon>
        <taxon>Actinomycetota</taxon>
        <taxon>Actinomycetes</taxon>
        <taxon>Micrococcales</taxon>
        <taxon>Promicromonosporaceae</taxon>
        <taxon>Xylanimonas</taxon>
    </lineage>
</organism>
<evidence type="ECO:0000313" key="9">
    <source>
        <dbReference type="EMBL" id="RZS61288.1"/>
    </source>
</evidence>